<dbReference type="Gene3D" id="1.10.8.730">
    <property type="match status" value="1"/>
</dbReference>
<proteinExistence type="predicted"/>
<gene>
    <name evidence="1" type="ORF">DKP91_18010</name>
</gene>
<accession>A0AB73TKA6</accession>
<sequence length="281" mass="32123">NTLLLGMMGAGKSTVLKMIAEAHLAAGDFIWGFEKGKDFIPFLKEYNGIIVRLDGSDGMINPLEIFATRTYDEASSLYDDGSVKDLKINEAASYQTHLDKVVYQVQLVSPQLKGTMKAEFKTYLNRFYEEYGTVPRGFTSSNSRSNTETQVTGKDPEAYPTFKEFLDFLGQLELPGASQEKKNRKEEMESIVESLCETYGMIFDGHSTIRHLDQQQLVFFDIDSITGLDRGVQQCQMYMAMTLIWNQALIQGRRQRRLIKEKQMEEQDFKCFLAMIDECHN</sequence>
<comment type="caution">
    <text evidence="1">The sequence shown here is derived from an EMBL/GenBank/DDBJ whole genome shotgun (WGS) entry which is preliminary data.</text>
</comment>
<organism evidence="1 2">
    <name type="scientific">Enterococcus faecium</name>
    <name type="common">Streptococcus faecium</name>
    <dbReference type="NCBI Taxonomy" id="1352"/>
    <lineage>
        <taxon>Bacteria</taxon>
        <taxon>Bacillati</taxon>
        <taxon>Bacillota</taxon>
        <taxon>Bacilli</taxon>
        <taxon>Lactobacillales</taxon>
        <taxon>Enterococcaceae</taxon>
        <taxon>Enterococcus</taxon>
    </lineage>
</organism>
<reference evidence="1 2" key="1">
    <citation type="submission" date="2018-05" db="EMBL/GenBank/DDBJ databases">
        <title>Vancomycin-resistant Enterococcus faecium strain from Chelyabinsk, Russia.</title>
        <authorList>
            <person name="Gostev V."/>
            <person name="Goncharov A."/>
            <person name="Kolodzhieva V."/>
            <person name="Suvorov A."/>
            <person name="Sidorenko S."/>
            <person name="Zueva L."/>
        </authorList>
    </citation>
    <scope>NUCLEOTIDE SEQUENCE [LARGE SCALE GENOMIC DNA]</scope>
    <source>
        <strain evidence="1 2">20</strain>
    </source>
</reference>
<feature type="non-terminal residue" evidence="1">
    <location>
        <position position="281"/>
    </location>
</feature>
<dbReference type="EMBL" id="QHGU01000399">
    <property type="protein sequence ID" value="PZM50775.1"/>
    <property type="molecule type" value="Genomic_DNA"/>
</dbReference>
<dbReference type="SUPFAM" id="SSF52540">
    <property type="entry name" value="P-loop containing nucleoside triphosphate hydrolases"/>
    <property type="match status" value="1"/>
</dbReference>
<feature type="non-terminal residue" evidence="1">
    <location>
        <position position="1"/>
    </location>
</feature>
<dbReference type="Proteomes" id="UP000249070">
    <property type="component" value="Unassembled WGS sequence"/>
</dbReference>
<name>A0AB73TKA6_ENTFC</name>
<evidence type="ECO:0000313" key="2">
    <source>
        <dbReference type="Proteomes" id="UP000249070"/>
    </source>
</evidence>
<dbReference type="InterPro" id="IPR027417">
    <property type="entry name" value="P-loop_NTPase"/>
</dbReference>
<dbReference type="AlphaFoldDB" id="A0AB73TKA6"/>
<protein>
    <submittedName>
        <fullName evidence="1">ATPase</fullName>
    </submittedName>
</protein>
<evidence type="ECO:0000313" key="1">
    <source>
        <dbReference type="EMBL" id="PZM50775.1"/>
    </source>
</evidence>
<dbReference type="Gene3D" id="6.10.140.2170">
    <property type="match status" value="1"/>
</dbReference>